<dbReference type="EMBL" id="AP011112">
    <property type="protein sequence ID" value="BAI68746.1"/>
    <property type="molecule type" value="Genomic_DNA"/>
</dbReference>
<dbReference type="RefSeq" id="WP_012962929.1">
    <property type="nucleotide sequence ID" value="NC_013799.1"/>
</dbReference>
<gene>
    <name evidence="1" type="ordered locus">HTH_0279</name>
</gene>
<name>D3DFZ4_HYDTT</name>
<dbReference type="AlphaFoldDB" id="D3DFZ4"/>
<dbReference type="Pfam" id="PF04026">
    <property type="entry name" value="SpoVG"/>
    <property type="match status" value="1"/>
</dbReference>
<dbReference type="Gene3D" id="3.30.1120.40">
    <property type="entry name" value="Stage V sporulation protein G"/>
    <property type="match status" value="1"/>
</dbReference>
<dbReference type="InterPro" id="IPR036751">
    <property type="entry name" value="SpoVG_sf"/>
</dbReference>
<evidence type="ECO:0000313" key="2">
    <source>
        <dbReference type="Proteomes" id="UP000002574"/>
    </source>
</evidence>
<reference evidence="1 2" key="1">
    <citation type="journal article" date="2010" name="J. Bacteriol.">
        <title>Complete genome sequence of the thermophilic, obligately chemolithoautotrophic hydrogen-oxidizing bacterium Hydrogenobacter thermophilus TK-6.</title>
        <authorList>
            <person name="Arai H."/>
            <person name="Kanbe H."/>
            <person name="Ishii M."/>
            <person name="Igarashi Y."/>
        </authorList>
    </citation>
    <scope>NUCLEOTIDE SEQUENCE [LARGE SCALE GENOMIC DNA]</scope>
    <source>
        <strain evidence="2">DSM 6534 / IAM 12695 / TK-6 [Tokyo]</strain>
    </source>
</reference>
<sequence length="95" mass="11049">MKVKLLRFYPFETSLKKPRLLGYADVELENIIIIRNIKLFESRHGGYFIQLPEVQKDGRSYVIIDIKSKDLLESIRRVVVDYYKENILSALSSGG</sequence>
<dbReference type="SUPFAM" id="SSF160537">
    <property type="entry name" value="SpoVG-like"/>
    <property type="match status" value="1"/>
</dbReference>
<dbReference type="GO" id="GO:0030435">
    <property type="term" value="P:sporulation resulting in formation of a cellular spore"/>
    <property type="evidence" value="ECO:0007669"/>
    <property type="project" value="InterPro"/>
</dbReference>
<dbReference type="STRING" id="608538.HTH_0279"/>
<dbReference type="Proteomes" id="UP000002574">
    <property type="component" value="Chromosome"/>
</dbReference>
<dbReference type="InterPro" id="IPR007170">
    <property type="entry name" value="SpoVG"/>
</dbReference>
<evidence type="ECO:0000313" key="1">
    <source>
        <dbReference type="EMBL" id="BAI68746.1"/>
    </source>
</evidence>
<protein>
    <recommendedName>
        <fullName evidence="3">Stage V sporulation protein G</fullName>
    </recommendedName>
</protein>
<dbReference type="eggNOG" id="COG2088">
    <property type="taxonomic scope" value="Bacteria"/>
</dbReference>
<evidence type="ECO:0008006" key="3">
    <source>
        <dbReference type="Google" id="ProtNLM"/>
    </source>
</evidence>
<keyword evidence="2" id="KW-1185">Reference proteome</keyword>
<proteinExistence type="predicted"/>
<organism evidence="1 2">
    <name type="scientific">Hydrogenobacter thermophilus (strain DSM 6534 / IAM 12695 / TK-6)</name>
    <dbReference type="NCBI Taxonomy" id="608538"/>
    <lineage>
        <taxon>Bacteria</taxon>
        <taxon>Pseudomonadati</taxon>
        <taxon>Aquificota</taxon>
        <taxon>Aquificia</taxon>
        <taxon>Aquificales</taxon>
        <taxon>Aquificaceae</taxon>
        <taxon>Hydrogenobacter</taxon>
    </lineage>
</organism>
<accession>D3DFZ4</accession>
<dbReference type="KEGG" id="hth:HTH_0279"/>
<dbReference type="OrthoDB" id="15496at2"/>